<dbReference type="RefSeq" id="WP_211551457.1">
    <property type="nucleotide sequence ID" value="NZ_JAGTUF010000026.1"/>
</dbReference>
<feature type="region of interest" description="Disordered" evidence="1">
    <location>
        <begin position="642"/>
        <end position="688"/>
    </location>
</feature>
<dbReference type="InterPro" id="IPR027417">
    <property type="entry name" value="P-loop_NTPase"/>
</dbReference>
<gene>
    <name evidence="2" type="ORF">KEC16_17790</name>
</gene>
<evidence type="ECO:0000313" key="3">
    <source>
        <dbReference type="Proteomes" id="UP000680714"/>
    </source>
</evidence>
<protein>
    <submittedName>
        <fullName evidence="2">AAA family ATPase</fullName>
    </submittedName>
</protein>
<dbReference type="InterPro" id="IPR038724">
    <property type="entry name" value="RepA"/>
</dbReference>
<dbReference type="Proteomes" id="UP000680714">
    <property type="component" value="Unassembled WGS sequence"/>
</dbReference>
<dbReference type="InterPro" id="IPR034154">
    <property type="entry name" value="TOPRIM_DnaG/twinkle"/>
</dbReference>
<organism evidence="2 3">
    <name type="scientific">Magnetospirillum sulfuroxidans</name>
    <dbReference type="NCBI Taxonomy" id="611300"/>
    <lineage>
        <taxon>Bacteria</taxon>
        <taxon>Pseudomonadati</taxon>
        <taxon>Pseudomonadota</taxon>
        <taxon>Alphaproteobacteria</taxon>
        <taxon>Rhodospirillales</taxon>
        <taxon>Rhodospirillaceae</taxon>
        <taxon>Magnetospirillum</taxon>
    </lineage>
</organism>
<dbReference type="Gene3D" id="3.40.50.300">
    <property type="entry name" value="P-loop containing nucleotide triphosphate hydrolases"/>
    <property type="match status" value="1"/>
</dbReference>
<reference evidence="2 3" key="1">
    <citation type="submission" date="2021-04" db="EMBL/GenBank/DDBJ databases">
        <title>Magnetospirillum sulfuroxidans sp. nov., a facultative chemolithoautotrophic sulfur-oxidizing alphaproteobacterium isolated from freshwater sediment and proposals for Paramagetospirillum gen. nov., and Magnetospirillaceae fam. nov.</title>
        <authorList>
            <person name="Koziaeva V."/>
            <person name="Geelhoed J.S."/>
            <person name="Sorokin D.Y."/>
            <person name="Grouzdev D.S."/>
        </authorList>
    </citation>
    <scope>NUCLEOTIDE SEQUENCE [LARGE SCALE GENOMIC DNA]</scope>
    <source>
        <strain evidence="2 3">J10</strain>
    </source>
</reference>
<dbReference type="CDD" id="cd01125">
    <property type="entry name" value="RepA_RSF1010_like"/>
    <property type="match status" value="1"/>
</dbReference>
<dbReference type="EMBL" id="JAGTUF010000026">
    <property type="protein sequence ID" value="MBR9973584.1"/>
    <property type="molecule type" value="Genomic_DNA"/>
</dbReference>
<name>A0ABS5IGR3_9PROT</name>
<evidence type="ECO:0000256" key="1">
    <source>
        <dbReference type="SAM" id="MobiDB-lite"/>
    </source>
</evidence>
<sequence length="688" mass="75128">MNNIPPPDTSHQSRNGQLVSPVPFWDTQIPFPASWGAPSNYWAYRNEHGHILVLVCRFDDENGKAIRPLTLWMKPNGETVWKWEGLPTPRPLYNLDWLAANPSAWVLVVEGEKTADAARSLFPAFVVTTSPNGANAANKADWSWLKGRQIVIWPDNDKPGRTYAANVFRLAKEAGGSRIAVVKVPVDFPPNWDLADSLPEGYVIDDLRRLINEAQEPSSDQLETVTAIPVTWIQYIRPMVGGIDLVDGFIGVGQSSVIYGASNSSKTFLALDLALHIASGRSWFSRQVEPGGVIFVAAEGSFGISNRVEAFRRYHGIRPDVALPFAIATSSINLCYPPNDTDALICTIKDAAAEIDGPVRLVVIDTLSRALAGGNENSSDDMGAIVANADRIREETGAHVMFIHHSGKDATRGARGHSLLRAAIDTEIEVIRDQSRGISFARVTKQRELPVEDELAYRLEVIELGTNPRGRPVTSCVVLPVNDEIKKPRAEQEQTLPASVERAHKILVDCIAKHGRIMEGEPAIPPFPAVKQQEWHEELRKAGLTEEGKPDSERSLRSRYRKELAERGIIGIFGDFVWLNGPGGVKRDETPPTGGVSSRVSLATGVGAIHSLSQPPTATVSQVSNPHMPSPAQFLPSLTRWTGPPEHGVSLNPMAADTPPSTMPKSAENLPLSEIVSESVDTEDDIQL</sequence>
<dbReference type="Pfam" id="PF13481">
    <property type="entry name" value="AAA_25"/>
    <property type="match status" value="1"/>
</dbReference>
<comment type="caution">
    <text evidence="2">The sequence shown here is derived from an EMBL/GenBank/DDBJ whole genome shotgun (WGS) entry which is preliminary data.</text>
</comment>
<proteinExistence type="predicted"/>
<dbReference type="CDD" id="cd01029">
    <property type="entry name" value="TOPRIM_primases"/>
    <property type="match status" value="1"/>
</dbReference>
<dbReference type="Gene3D" id="3.40.1360.10">
    <property type="match status" value="1"/>
</dbReference>
<evidence type="ECO:0000313" key="2">
    <source>
        <dbReference type="EMBL" id="MBR9973584.1"/>
    </source>
</evidence>
<accession>A0ABS5IGR3</accession>
<keyword evidence="3" id="KW-1185">Reference proteome</keyword>
<dbReference type="SUPFAM" id="SSF52540">
    <property type="entry name" value="P-loop containing nucleoside triphosphate hydrolases"/>
    <property type="match status" value="1"/>
</dbReference>